<evidence type="ECO:0000259" key="4">
    <source>
        <dbReference type="PROSITE" id="PS50943"/>
    </source>
</evidence>
<dbReference type="eggNOG" id="COG2944">
    <property type="taxonomic scope" value="Bacteria"/>
</dbReference>
<evidence type="ECO:0000256" key="1">
    <source>
        <dbReference type="ARBA" id="ARBA00023015"/>
    </source>
</evidence>
<dbReference type="CDD" id="cd00093">
    <property type="entry name" value="HTH_XRE"/>
    <property type="match status" value="1"/>
</dbReference>
<accession>I4C9I3</accession>
<evidence type="ECO:0000313" key="5">
    <source>
        <dbReference type="EMBL" id="AFM26224.1"/>
    </source>
</evidence>
<dbReference type="SUPFAM" id="SSF47413">
    <property type="entry name" value="lambda repressor-like DNA-binding domains"/>
    <property type="match status" value="1"/>
</dbReference>
<dbReference type="RefSeq" id="WP_014811354.1">
    <property type="nucleotide sequence ID" value="NC_018025.1"/>
</dbReference>
<dbReference type="InterPro" id="IPR052359">
    <property type="entry name" value="HTH-type_reg/antitoxin"/>
</dbReference>
<dbReference type="Gene3D" id="1.10.260.40">
    <property type="entry name" value="lambda repressor-like DNA-binding domains"/>
    <property type="match status" value="1"/>
</dbReference>
<name>I4C9I3_DESTA</name>
<dbReference type="AlphaFoldDB" id="I4C9I3"/>
<keyword evidence="3" id="KW-0804">Transcription</keyword>
<proteinExistence type="predicted"/>
<keyword evidence="6" id="KW-1185">Reference proteome</keyword>
<dbReference type="STRING" id="706587.Desti_3576"/>
<reference evidence="6" key="1">
    <citation type="submission" date="2012-06" db="EMBL/GenBank/DDBJ databases">
        <title>Complete sequence of chromosome of Desulfomonile tiedjei DSM 6799.</title>
        <authorList>
            <person name="Lucas S."/>
            <person name="Copeland A."/>
            <person name="Lapidus A."/>
            <person name="Glavina del Rio T."/>
            <person name="Dalin E."/>
            <person name="Tice H."/>
            <person name="Bruce D."/>
            <person name="Goodwin L."/>
            <person name="Pitluck S."/>
            <person name="Peters L."/>
            <person name="Ovchinnikova G."/>
            <person name="Zeytun A."/>
            <person name="Lu M."/>
            <person name="Kyrpides N."/>
            <person name="Mavromatis K."/>
            <person name="Ivanova N."/>
            <person name="Brettin T."/>
            <person name="Detter J.C."/>
            <person name="Han C."/>
            <person name="Larimer F."/>
            <person name="Land M."/>
            <person name="Hauser L."/>
            <person name="Markowitz V."/>
            <person name="Cheng J.-F."/>
            <person name="Hugenholtz P."/>
            <person name="Woyke T."/>
            <person name="Wu D."/>
            <person name="Spring S."/>
            <person name="Schroeder M."/>
            <person name="Brambilla E."/>
            <person name="Klenk H.-P."/>
            <person name="Eisen J.A."/>
        </authorList>
    </citation>
    <scope>NUCLEOTIDE SEQUENCE [LARGE SCALE GENOMIC DNA]</scope>
    <source>
        <strain evidence="6">ATCC 49306 / DSM 6799 / DCB-1</strain>
    </source>
</reference>
<dbReference type="PANTHER" id="PTHR36511">
    <property type="entry name" value="MERR FAMILY BACTERIAL REGULATORY PROTEIN"/>
    <property type="match status" value="1"/>
</dbReference>
<dbReference type="NCBIfam" id="NF041265">
    <property type="entry name" value="NadS"/>
    <property type="match status" value="1"/>
</dbReference>
<dbReference type="InterPro" id="IPR047761">
    <property type="entry name" value="NadS-like"/>
</dbReference>
<dbReference type="Proteomes" id="UP000006055">
    <property type="component" value="Chromosome"/>
</dbReference>
<gene>
    <name evidence="5" type="ordered locus">Desti_3576</name>
</gene>
<organism evidence="5 6">
    <name type="scientific">Desulfomonile tiedjei (strain ATCC 49306 / DSM 6799 / DCB-1)</name>
    <dbReference type="NCBI Taxonomy" id="706587"/>
    <lineage>
        <taxon>Bacteria</taxon>
        <taxon>Pseudomonadati</taxon>
        <taxon>Thermodesulfobacteriota</taxon>
        <taxon>Desulfomonilia</taxon>
        <taxon>Desulfomonilales</taxon>
        <taxon>Desulfomonilaceae</taxon>
        <taxon>Desulfomonile</taxon>
    </lineage>
</organism>
<dbReference type="GO" id="GO:0003677">
    <property type="term" value="F:DNA binding"/>
    <property type="evidence" value="ECO:0007669"/>
    <property type="project" value="UniProtKB-KW"/>
</dbReference>
<keyword evidence="1" id="KW-0805">Transcription regulation</keyword>
<dbReference type="InterPro" id="IPR001387">
    <property type="entry name" value="Cro/C1-type_HTH"/>
</dbReference>
<evidence type="ECO:0000256" key="3">
    <source>
        <dbReference type="ARBA" id="ARBA00023163"/>
    </source>
</evidence>
<dbReference type="PANTHER" id="PTHR36511:SF4">
    <property type="entry name" value="ANTITOXIN MQSA"/>
    <property type="match status" value="1"/>
</dbReference>
<protein>
    <submittedName>
        <fullName evidence="5">Putative transcriptional regulator</fullName>
    </submittedName>
</protein>
<keyword evidence="2" id="KW-0238">DNA-binding</keyword>
<evidence type="ECO:0000313" key="6">
    <source>
        <dbReference type="Proteomes" id="UP000006055"/>
    </source>
</evidence>
<dbReference type="InterPro" id="IPR010982">
    <property type="entry name" value="Lambda_DNA-bd_dom_sf"/>
</dbReference>
<dbReference type="Pfam" id="PF01381">
    <property type="entry name" value="HTH_3"/>
    <property type="match status" value="1"/>
</dbReference>
<dbReference type="HOGENOM" id="CLU_144725_3_2_7"/>
<feature type="domain" description="HTH cro/C1-type" evidence="4">
    <location>
        <begin position="37"/>
        <end position="90"/>
    </location>
</feature>
<dbReference type="KEGG" id="dti:Desti_3576"/>
<dbReference type="EMBL" id="CP003360">
    <property type="protein sequence ID" value="AFM26224.1"/>
    <property type="molecule type" value="Genomic_DNA"/>
</dbReference>
<evidence type="ECO:0000256" key="2">
    <source>
        <dbReference type="ARBA" id="ARBA00023125"/>
    </source>
</evidence>
<dbReference type="SMART" id="SM00530">
    <property type="entry name" value="HTH_XRE"/>
    <property type="match status" value="1"/>
</dbReference>
<dbReference type="OrthoDB" id="9799384at2"/>
<dbReference type="PROSITE" id="PS50943">
    <property type="entry name" value="HTH_CROC1"/>
    <property type="match status" value="1"/>
</dbReference>
<sequence length="104" mass="11874">MRKELFEDLFDSVQEGVSILKGEKEPSRTFVLNVPDIKELREKKKMSQAELASLIGISVKTLQNWEQRRRVPRGPAVRLLQIISTDLNAVRKALEKIKKAESTA</sequence>